<evidence type="ECO:0000259" key="1">
    <source>
        <dbReference type="Pfam" id="PF00535"/>
    </source>
</evidence>
<gene>
    <name evidence="2" type="ORF">E4635_11755</name>
</gene>
<evidence type="ECO:0000313" key="2">
    <source>
        <dbReference type="EMBL" id="TGD57292.1"/>
    </source>
</evidence>
<dbReference type="Pfam" id="PF00535">
    <property type="entry name" value="Glycos_transf_2"/>
    <property type="match status" value="1"/>
</dbReference>
<evidence type="ECO:0000313" key="3">
    <source>
        <dbReference type="Proteomes" id="UP000297407"/>
    </source>
</evidence>
<dbReference type="CDD" id="cd00761">
    <property type="entry name" value="Glyco_tranf_GTA_type"/>
    <property type="match status" value="1"/>
</dbReference>
<dbReference type="PANTHER" id="PTHR22916">
    <property type="entry name" value="GLYCOSYLTRANSFERASE"/>
    <property type="match status" value="1"/>
</dbReference>
<dbReference type="PANTHER" id="PTHR22916:SF3">
    <property type="entry name" value="UDP-GLCNAC:BETAGAL BETA-1,3-N-ACETYLGLUCOSAMINYLTRANSFERASE-LIKE PROTEIN 1"/>
    <property type="match status" value="1"/>
</dbReference>
<keyword evidence="3" id="KW-1185">Reference proteome</keyword>
<dbReference type="Proteomes" id="UP000297407">
    <property type="component" value="Unassembled WGS sequence"/>
</dbReference>
<feature type="domain" description="Glycosyltransferase 2-like" evidence="1">
    <location>
        <begin position="4"/>
        <end position="111"/>
    </location>
</feature>
<reference evidence="2 3" key="1">
    <citation type="submission" date="2019-04" db="EMBL/GenBank/DDBJ databases">
        <title>Flavobacterium sp. strain DS2-A Genome sequencing and assembly.</title>
        <authorList>
            <person name="Kim I."/>
        </authorList>
    </citation>
    <scope>NUCLEOTIDE SEQUENCE [LARGE SCALE GENOMIC DNA]</scope>
    <source>
        <strain evidence="2 3">DS2-A</strain>
    </source>
</reference>
<dbReference type="OrthoDB" id="9815829at2"/>
<organism evidence="2 3">
    <name type="scientific">Flavobacterium humi</name>
    <dbReference type="NCBI Taxonomy" id="2562683"/>
    <lineage>
        <taxon>Bacteria</taxon>
        <taxon>Pseudomonadati</taxon>
        <taxon>Bacteroidota</taxon>
        <taxon>Flavobacteriia</taxon>
        <taxon>Flavobacteriales</taxon>
        <taxon>Flavobacteriaceae</taxon>
        <taxon>Flavobacterium</taxon>
    </lineage>
</organism>
<comment type="caution">
    <text evidence="2">The sequence shown here is derived from an EMBL/GenBank/DDBJ whole genome shotgun (WGS) entry which is preliminary data.</text>
</comment>
<dbReference type="RefSeq" id="WP_135526897.1">
    <property type="nucleotide sequence ID" value="NZ_SRLH01000006.1"/>
</dbReference>
<dbReference type="InterPro" id="IPR029044">
    <property type="entry name" value="Nucleotide-diphossugar_trans"/>
</dbReference>
<dbReference type="Gene3D" id="3.90.550.10">
    <property type="entry name" value="Spore Coat Polysaccharide Biosynthesis Protein SpsA, Chain A"/>
    <property type="match status" value="1"/>
</dbReference>
<dbReference type="AlphaFoldDB" id="A0A4Z0L4Y6"/>
<dbReference type="InterPro" id="IPR001173">
    <property type="entry name" value="Glyco_trans_2-like"/>
</dbReference>
<dbReference type="SUPFAM" id="SSF53448">
    <property type="entry name" value="Nucleotide-diphospho-sugar transferases"/>
    <property type="match status" value="1"/>
</dbReference>
<accession>A0A4Z0L4Y6</accession>
<proteinExistence type="predicted"/>
<dbReference type="EMBL" id="SRLH01000006">
    <property type="protein sequence ID" value="TGD57292.1"/>
    <property type="molecule type" value="Genomic_DNA"/>
</dbReference>
<name>A0A4Z0L4Y6_9FLAO</name>
<protein>
    <submittedName>
        <fullName evidence="2">Glycosyltransferase family 2 protein</fullName>
    </submittedName>
</protein>
<dbReference type="GO" id="GO:0016758">
    <property type="term" value="F:hexosyltransferase activity"/>
    <property type="evidence" value="ECO:0007669"/>
    <property type="project" value="UniProtKB-ARBA"/>
</dbReference>
<keyword evidence="2" id="KW-0808">Transferase</keyword>
<sequence length="292" mass="33690">MKFSIVTITHNRAHLIAETIQSVLDQTHTDFEHIIIDDGSTDNTEAVVKQFNDSRLRYYKYEKRKNRSAVTNRGLHLAGGDFISVLDSDDIWAKDKLETINTIVTKNPAIGFVIHDAAAFPKSDTSDIVFFNYKTGFSGNALPELLQEKILALSTYTIKKETLAEIGFLDESMIDGKLDLYLRAASKVPFYYSAKKLAFIRKHDQNISKKRNMDHYDDYFKSIGKLKKRGIISSVKHAGLSSKMYSKIAYIYHRQKEYRQAKENYRLSFQSMFFCYSGFKSFLMYLKINVIK</sequence>